<proteinExistence type="predicted"/>
<name>A0A3S9QDM7_MORCA</name>
<organism evidence="1 4">
    <name type="scientific">Moraxella catarrhalis</name>
    <name type="common">Branhamella catarrhalis</name>
    <dbReference type="NCBI Taxonomy" id="480"/>
    <lineage>
        <taxon>Bacteria</taxon>
        <taxon>Pseudomonadati</taxon>
        <taxon>Pseudomonadota</taxon>
        <taxon>Gammaproteobacteria</taxon>
        <taxon>Moraxellales</taxon>
        <taxon>Moraxellaceae</taxon>
        <taxon>Moraxella</taxon>
    </lineage>
</organism>
<dbReference type="EMBL" id="CP034662">
    <property type="protein sequence ID" value="AZQ92814.1"/>
    <property type="molecule type" value="Genomic_DNA"/>
</dbReference>
<sequence length="38" mass="4401">MKSAKFSKTIANHPKIRYHNTNLSKTKLHEFKSTISVN</sequence>
<dbReference type="Proteomes" id="UP000280228">
    <property type="component" value="Chromosome"/>
</dbReference>
<dbReference type="Proteomes" id="UP000268436">
    <property type="component" value="Unassembled WGS sequence"/>
</dbReference>
<accession>A0A3S9QDM7</accession>
<evidence type="ECO:0000313" key="2">
    <source>
        <dbReference type="EMBL" id="RUO15492.1"/>
    </source>
</evidence>
<gene>
    <name evidence="1" type="ORF">EJK53_1967</name>
    <name evidence="2" type="ORF">EJK54_1318</name>
</gene>
<evidence type="ECO:0000313" key="4">
    <source>
        <dbReference type="Proteomes" id="UP000280228"/>
    </source>
</evidence>
<evidence type="ECO:0000313" key="3">
    <source>
        <dbReference type="Proteomes" id="UP000268436"/>
    </source>
</evidence>
<dbReference type="EMBL" id="RYER01000019">
    <property type="protein sequence ID" value="RUO15492.1"/>
    <property type="molecule type" value="Genomic_DNA"/>
</dbReference>
<protein>
    <submittedName>
        <fullName evidence="1">Uncharacterized protein</fullName>
    </submittedName>
</protein>
<reference evidence="3 4" key="1">
    <citation type="submission" date="2018-12" db="EMBL/GenBank/DDBJ databases">
        <title>Persistence of Moraxella catarrhalis in Chronic Obstructive Pulmonary Disease and Regulation of the Hag/MID Adhesin.</title>
        <authorList>
            <person name="Murphy T."/>
            <person name="Zhao X."/>
            <person name="Vyas G."/>
            <person name="Aluvathingal J."/>
            <person name="Nadendla S."/>
            <person name="Tallon L."/>
            <person name="Tettelin H."/>
        </authorList>
    </citation>
    <scope>NUCLEOTIDE SEQUENCE [LARGE SCALE GENOMIC DNA]</scope>
    <source>
        <strain evidence="2 3">173P27B1</strain>
        <strain evidence="1 4">46P58B1</strain>
    </source>
</reference>
<keyword evidence="3" id="KW-1185">Reference proteome</keyword>
<dbReference type="AlphaFoldDB" id="A0A3S9QDM7"/>
<evidence type="ECO:0000313" key="1">
    <source>
        <dbReference type="EMBL" id="AZQ92814.1"/>
    </source>
</evidence>